<keyword evidence="4" id="KW-0804">Transcription</keyword>
<dbReference type="InterPro" id="IPR005119">
    <property type="entry name" value="LysR_subst-bd"/>
</dbReference>
<dbReference type="InterPro" id="IPR050389">
    <property type="entry name" value="LysR-type_TF"/>
</dbReference>
<comment type="caution">
    <text evidence="6">The sequence shown here is derived from an EMBL/GenBank/DDBJ whole genome shotgun (WGS) entry which is preliminary data.</text>
</comment>
<dbReference type="PANTHER" id="PTHR30118">
    <property type="entry name" value="HTH-TYPE TRANSCRIPTIONAL REGULATOR LEUO-RELATED"/>
    <property type="match status" value="1"/>
</dbReference>
<dbReference type="InterPro" id="IPR000847">
    <property type="entry name" value="LysR_HTH_N"/>
</dbReference>
<keyword evidence="2" id="KW-0805">Transcription regulation</keyword>
<dbReference type="Pfam" id="PF00126">
    <property type="entry name" value="HTH_1"/>
    <property type="match status" value="1"/>
</dbReference>
<comment type="similarity">
    <text evidence="1">Belongs to the LysR transcriptional regulatory family.</text>
</comment>
<accession>A0ABY1B4N4</accession>
<evidence type="ECO:0000256" key="1">
    <source>
        <dbReference type="ARBA" id="ARBA00009437"/>
    </source>
</evidence>
<evidence type="ECO:0000256" key="2">
    <source>
        <dbReference type="ARBA" id="ARBA00023015"/>
    </source>
</evidence>
<evidence type="ECO:0000256" key="3">
    <source>
        <dbReference type="ARBA" id="ARBA00023125"/>
    </source>
</evidence>
<evidence type="ECO:0000313" key="6">
    <source>
        <dbReference type="EMBL" id="SEP90951.1"/>
    </source>
</evidence>
<organism evidence="6 7">
    <name type="scientific">Pseudomonas cuatrocienegasensis</name>
    <dbReference type="NCBI Taxonomy" id="543360"/>
    <lineage>
        <taxon>Bacteria</taxon>
        <taxon>Pseudomonadati</taxon>
        <taxon>Pseudomonadota</taxon>
        <taxon>Gammaproteobacteria</taxon>
        <taxon>Pseudomonadales</taxon>
        <taxon>Pseudomonadaceae</taxon>
        <taxon>Pseudomonas</taxon>
    </lineage>
</organism>
<keyword evidence="7" id="KW-1185">Reference proteome</keyword>
<evidence type="ECO:0000259" key="5">
    <source>
        <dbReference type="PROSITE" id="PS50931"/>
    </source>
</evidence>
<dbReference type="SUPFAM" id="SSF53850">
    <property type="entry name" value="Periplasmic binding protein-like II"/>
    <property type="match status" value="1"/>
</dbReference>
<dbReference type="Pfam" id="PF03466">
    <property type="entry name" value="LysR_substrate"/>
    <property type="match status" value="1"/>
</dbReference>
<name>A0ABY1B4N4_9PSED</name>
<proteinExistence type="inferred from homology"/>
<dbReference type="PANTHER" id="PTHR30118:SF15">
    <property type="entry name" value="TRANSCRIPTIONAL REGULATORY PROTEIN"/>
    <property type="match status" value="1"/>
</dbReference>
<dbReference type="Gene3D" id="1.10.10.10">
    <property type="entry name" value="Winged helix-like DNA-binding domain superfamily/Winged helix DNA-binding domain"/>
    <property type="match status" value="1"/>
</dbReference>
<evidence type="ECO:0000256" key="4">
    <source>
        <dbReference type="ARBA" id="ARBA00023163"/>
    </source>
</evidence>
<protein>
    <submittedName>
        <fullName evidence="6">DNA-binding transcriptional regulator, LysR family</fullName>
    </submittedName>
</protein>
<feature type="domain" description="HTH lysR-type" evidence="5">
    <location>
        <begin position="5"/>
        <end position="62"/>
    </location>
</feature>
<dbReference type="Proteomes" id="UP000198512">
    <property type="component" value="Unassembled WGS sequence"/>
</dbReference>
<reference evidence="6 7" key="1">
    <citation type="submission" date="2016-10" db="EMBL/GenBank/DDBJ databases">
        <authorList>
            <person name="Varghese N."/>
            <person name="Submissions S."/>
        </authorList>
    </citation>
    <scope>NUCLEOTIDE SEQUENCE [LARGE SCALE GENOMIC DNA]</scope>
    <source>
        <strain evidence="6 7">CIP 109853</strain>
    </source>
</reference>
<dbReference type="InterPro" id="IPR036390">
    <property type="entry name" value="WH_DNA-bd_sf"/>
</dbReference>
<dbReference type="PROSITE" id="PS50931">
    <property type="entry name" value="HTH_LYSR"/>
    <property type="match status" value="1"/>
</dbReference>
<dbReference type="InterPro" id="IPR036388">
    <property type="entry name" value="WH-like_DNA-bd_sf"/>
</dbReference>
<dbReference type="EMBL" id="FOFP01000002">
    <property type="protein sequence ID" value="SEP90951.1"/>
    <property type="molecule type" value="Genomic_DNA"/>
</dbReference>
<evidence type="ECO:0000313" key="7">
    <source>
        <dbReference type="Proteomes" id="UP000198512"/>
    </source>
</evidence>
<dbReference type="RefSeq" id="WP_069516005.1">
    <property type="nucleotide sequence ID" value="NZ_FOFP01000002.1"/>
</dbReference>
<gene>
    <name evidence="6" type="ORF">SAMN05216600_102233</name>
</gene>
<dbReference type="SUPFAM" id="SSF46785">
    <property type="entry name" value="Winged helix' DNA-binding domain"/>
    <property type="match status" value="1"/>
</dbReference>
<dbReference type="Gene3D" id="3.40.190.10">
    <property type="entry name" value="Periplasmic binding protein-like II"/>
    <property type="match status" value="2"/>
</dbReference>
<keyword evidence="3 6" id="KW-0238">DNA-binding</keyword>
<sequence>MSDDIDLKHMRIFLQLVRYGSATKVAHETGISQQAVSNYLKRLRAIFPNELFIRQSNGLQPTDFALELADRFERVLTEVDGIFEEAPFDPLSAHRSIVVIANEYAQLAIMPRLFQALRLAAPGVTVTVVDFDESAHERQLASGEADMVIGFSGFMDDCVLSVPLRTDYYCCVVGMGSKVAEKITKISDLSGLAHVDFANAAAHLGTSVDSFLEEQKINRNVIATLPCYTALSNFLALNDVVAFVPLAVAEASQMKVLSFETMPKAFEVSIGWHRRSSGSAVRKWFLELALGCIK</sequence>
<dbReference type="GO" id="GO:0003677">
    <property type="term" value="F:DNA binding"/>
    <property type="evidence" value="ECO:0007669"/>
    <property type="project" value="UniProtKB-KW"/>
</dbReference>